<dbReference type="SUPFAM" id="SSF52540">
    <property type="entry name" value="P-loop containing nucleoside triphosphate hydrolases"/>
    <property type="match status" value="1"/>
</dbReference>
<dbReference type="InterPro" id="IPR014013">
    <property type="entry name" value="Helic_SF1/SF2_ATP-bd_DinG/Rad3"/>
</dbReference>
<dbReference type="InterPro" id="IPR014001">
    <property type="entry name" value="Helicase_ATP-bd"/>
</dbReference>
<dbReference type="Gene3D" id="3.40.50.300">
    <property type="entry name" value="P-loop containing nucleotide triphosphate hydrolases"/>
    <property type="match status" value="2"/>
</dbReference>
<name>F2JZV3_MARM1</name>
<evidence type="ECO:0000313" key="14">
    <source>
        <dbReference type="Proteomes" id="UP000001062"/>
    </source>
</evidence>
<dbReference type="SMART" id="SM00490">
    <property type="entry name" value="HELICc"/>
    <property type="match status" value="1"/>
</dbReference>
<dbReference type="GO" id="GO:0003676">
    <property type="term" value="F:nucleic acid binding"/>
    <property type="evidence" value="ECO:0007669"/>
    <property type="project" value="InterPro"/>
</dbReference>
<evidence type="ECO:0000256" key="2">
    <source>
        <dbReference type="ARBA" id="ARBA00022801"/>
    </source>
</evidence>
<keyword evidence="3 7" id="KW-0347">Helicase</keyword>
<dbReference type="AlphaFoldDB" id="F2JZV3"/>
<evidence type="ECO:0000313" key="13">
    <source>
        <dbReference type="EMBL" id="ADZ92065.1"/>
    </source>
</evidence>
<dbReference type="PATRIC" id="fig|717774.3.peg.2925"/>
<feature type="compositionally biased region" description="Basic and acidic residues" evidence="8">
    <location>
        <begin position="419"/>
        <end position="429"/>
    </location>
</feature>
<keyword evidence="1 7" id="KW-0547">Nucleotide-binding</keyword>
<feature type="domain" description="DEAD-box RNA helicase Q" evidence="12">
    <location>
        <begin position="1"/>
        <end position="29"/>
    </location>
</feature>
<organism evidence="13 14">
    <name type="scientific">Marinomonas mediterranea (strain ATCC 700492 / JCM 21426 / NBRC 103028 / MMB-1)</name>
    <dbReference type="NCBI Taxonomy" id="717774"/>
    <lineage>
        <taxon>Bacteria</taxon>
        <taxon>Pseudomonadati</taxon>
        <taxon>Pseudomonadota</taxon>
        <taxon>Gammaproteobacteria</taxon>
        <taxon>Oceanospirillales</taxon>
        <taxon>Oceanospirillaceae</taxon>
        <taxon>Marinomonas</taxon>
    </lineage>
</organism>
<dbReference type="OrthoDB" id="9808889at2"/>
<evidence type="ECO:0000256" key="3">
    <source>
        <dbReference type="ARBA" id="ARBA00022806"/>
    </source>
</evidence>
<dbReference type="InterPro" id="IPR000629">
    <property type="entry name" value="RNA-helicase_DEAD-box_CS"/>
</dbReference>
<keyword evidence="2 7" id="KW-0378">Hydrolase</keyword>
<dbReference type="PROSITE" id="PS51192">
    <property type="entry name" value="HELICASE_ATP_BIND_1"/>
    <property type="match status" value="1"/>
</dbReference>
<dbReference type="Pfam" id="PF00270">
    <property type="entry name" value="DEAD"/>
    <property type="match status" value="1"/>
</dbReference>
<dbReference type="PROSITE" id="PS00039">
    <property type="entry name" value="DEAD_ATP_HELICASE"/>
    <property type="match status" value="1"/>
</dbReference>
<dbReference type="InterPro" id="IPR011545">
    <property type="entry name" value="DEAD/DEAH_box_helicase_dom"/>
</dbReference>
<dbReference type="PROSITE" id="PS51194">
    <property type="entry name" value="HELICASE_CTER"/>
    <property type="match status" value="1"/>
</dbReference>
<dbReference type="Proteomes" id="UP000001062">
    <property type="component" value="Chromosome"/>
</dbReference>
<evidence type="ECO:0000256" key="4">
    <source>
        <dbReference type="ARBA" id="ARBA00022840"/>
    </source>
</evidence>
<dbReference type="PROSITE" id="PS51195">
    <property type="entry name" value="Q_MOTIF"/>
    <property type="match status" value="1"/>
</dbReference>
<keyword evidence="4 7" id="KW-0067">ATP-binding</keyword>
<dbReference type="CDD" id="cd00268">
    <property type="entry name" value="DEADc"/>
    <property type="match status" value="1"/>
</dbReference>
<proteinExistence type="inferred from homology"/>
<evidence type="ECO:0000259" key="10">
    <source>
        <dbReference type="PROSITE" id="PS51193"/>
    </source>
</evidence>
<sequence>MLFKDFGLDTRLMRSLEHFGYDTPTQIQECAIPEAIAGRDLLASSKTGSGKTFAYLLPAINRVYQRKALSRRDPRVVVLVPTRELAKQVYGQLRTLLAGSRLTSALILGGENFNDQHKALQKDPHFVVGTPGRLTDHLEKRHLYLEGTELLILDEADRMLDLGFADSMRAINNAASHRQRQTLFFSATLDNTDVSVIAEELLREPSRVAVGHGTDQHQDISQHVFLCDHLDHKEALLKHLVSNAELKQGIVFTATKQDTVRLSELVTSWGYTSEALSGDLSQSARNSVMENFSRGKFQILVSTDIASRGLDIAAVSHVFNFDVPNPAEEFVHRTGRTGRAGFKGDAYTFVGPKDWYNFKAVEEFLKIQFTTEQVEGLEPSFKGLKAKKTGAKAANRKGQKAKPKKADNRQAKRKSSKTVVHDNRQDGFEPFKLPKKKLNPADNDES</sequence>
<feature type="compositionally biased region" description="Basic residues" evidence="8">
    <location>
        <begin position="386"/>
        <end position="403"/>
    </location>
</feature>
<dbReference type="PROSITE" id="PS51193">
    <property type="entry name" value="HELICASE_ATP_BIND_2"/>
    <property type="match status" value="1"/>
</dbReference>
<evidence type="ECO:0000259" key="11">
    <source>
        <dbReference type="PROSITE" id="PS51194"/>
    </source>
</evidence>
<evidence type="ECO:0000256" key="7">
    <source>
        <dbReference type="RuleBase" id="RU000492"/>
    </source>
</evidence>
<dbReference type="eggNOG" id="COG0513">
    <property type="taxonomic scope" value="Bacteria"/>
</dbReference>
<feature type="domain" description="Helicase C-terminal" evidence="11">
    <location>
        <begin position="236"/>
        <end position="385"/>
    </location>
</feature>
<comment type="similarity">
    <text evidence="5 7">Belongs to the DEAD box helicase family.</text>
</comment>
<dbReference type="PANTHER" id="PTHR47959:SF17">
    <property type="entry name" value="ATP-DEPENDENT RNA HELICASE DEAD BOX FAMILY"/>
    <property type="match status" value="1"/>
</dbReference>
<dbReference type="STRING" id="717774.Marme_2842"/>
<dbReference type="PANTHER" id="PTHR47959">
    <property type="entry name" value="ATP-DEPENDENT RNA HELICASE RHLE-RELATED"/>
    <property type="match status" value="1"/>
</dbReference>
<dbReference type="GO" id="GO:0003724">
    <property type="term" value="F:RNA helicase activity"/>
    <property type="evidence" value="ECO:0007669"/>
    <property type="project" value="InterPro"/>
</dbReference>
<dbReference type="GO" id="GO:0005829">
    <property type="term" value="C:cytosol"/>
    <property type="evidence" value="ECO:0007669"/>
    <property type="project" value="TreeGrafter"/>
</dbReference>
<dbReference type="HOGENOM" id="CLU_003041_28_3_6"/>
<dbReference type="InterPro" id="IPR050079">
    <property type="entry name" value="DEAD_box_RNA_helicase"/>
</dbReference>
<evidence type="ECO:0000259" key="9">
    <source>
        <dbReference type="PROSITE" id="PS51192"/>
    </source>
</evidence>
<dbReference type="EMBL" id="CP002583">
    <property type="protein sequence ID" value="ADZ92065.1"/>
    <property type="molecule type" value="Genomic_DNA"/>
</dbReference>
<accession>F2JZV3</accession>
<feature type="domain" description="Helicase ATP-binding" evidence="9">
    <location>
        <begin position="32"/>
        <end position="207"/>
    </location>
</feature>
<dbReference type="InterPro" id="IPR044742">
    <property type="entry name" value="DEAD/DEAH_RhlB"/>
</dbReference>
<dbReference type="GO" id="GO:0016787">
    <property type="term" value="F:hydrolase activity"/>
    <property type="evidence" value="ECO:0007669"/>
    <property type="project" value="UniProtKB-KW"/>
</dbReference>
<evidence type="ECO:0000256" key="6">
    <source>
        <dbReference type="PROSITE-ProRule" id="PRU00552"/>
    </source>
</evidence>
<dbReference type="SMART" id="SM00487">
    <property type="entry name" value="DEXDc"/>
    <property type="match status" value="1"/>
</dbReference>
<dbReference type="Pfam" id="PF00271">
    <property type="entry name" value="Helicase_C"/>
    <property type="match status" value="1"/>
</dbReference>
<keyword evidence="14" id="KW-1185">Reference proteome</keyword>
<evidence type="ECO:0000256" key="5">
    <source>
        <dbReference type="ARBA" id="ARBA00038437"/>
    </source>
</evidence>
<feature type="short sequence motif" description="Q motif" evidence="6">
    <location>
        <begin position="1"/>
        <end position="29"/>
    </location>
</feature>
<dbReference type="InterPro" id="IPR001650">
    <property type="entry name" value="Helicase_C-like"/>
</dbReference>
<feature type="region of interest" description="Disordered" evidence="8">
    <location>
        <begin position="386"/>
        <end position="446"/>
    </location>
</feature>
<dbReference type="KEGG" id="mme:Marme_2842"/>
<evidence type="ECO:0000256" key="1">
    <source>
        <dbReference type="ARBA" id="ARBA00022741"/>
    </source>
</evidence>
<feature type="domain" description="Helicase ATP-binding" evidence="10">
    <location>
        <begin position="1"/>
        <end position="296"/>
    </location>
</feature>
<evidence type="ECO:0000259" key="12">
    <source>
        <dbReference type="PROSITE" id="PS51195"/>
    </source>
</evidence>
<dbReference type="InterPro" id="IPR014014">
    <property type="entry name" value="RNA_helicase_DEAD_Q_motif"/>
</dbReference>
<dbReference type="CDD" id="cd18787">
    <property type="entry name" value="SF2_C_DEAD"/>
    <property type="match status" value="1"/>
</dbReference>
<dbReference type="RefSeq" id="WP_013661968.1">
    <property type="nucleotide sequence ID" value="NC_015276.1"/>
</dbReference>
<dbReference type="GO" id="GO:0005524">
    <property type="term" value="F:ATP binding"/>
    <property type="evidence" value="ECO:0007669"/>
    <property type="project" value="UniProtKB-KW"/>
</dbReference>
<dbReference type="InterPro" id="IPR027417">
    <property type="entry name" value="P-loop_NTPase"/>
</dbReference>
<reference evidence="13 14" key="1">
    <citation type="journal article" date="2012" name="Stand. Genomic Sci.">
        <title>Complete genome sequence of the melanogenic marine bacterium Marinomonas mediterranea type strain (MMB-1(T)).</title>
        <authorList>
            <person name="Lucas-Elio P."/>
            <person name="Goodwin L."/>
            <person name="Woyke T."/>
            <person name="Pitluck S."/>
            <person name="Nolan M."/>
            <person name="Kyrpides N.C."/>
            <person name="Detter J.C."/>
            <person name="Copeland A."/>
            <person name="Teshima H."/>
            <person name="Bruce D."/>
            <person name="Detter C."/>
            <person name="Tapia R."/>
            <person name="Han S."/>
            <person name="Land M.L."/>
            <person name="Ivanova N."/>
            <person name="Mikhailova N."/>
            <person name="Johnston A.W."/>
            <person name="Sanchez-Amat A."/>
        </authorList>
    </citation>
    <scope>NUCLEOTIDE SEQUENCE [LARGE SCALE GENOMIC DNA]</scope>
    <source>
        <strain evidence="14">ATCC 700492 / JCM 21426 / NBRC 103028 / MMB-1</strain>
    </source>
</reference>
<protein>
    <submittedName>
        <fullName evidence="13">DEAD/DEAH box helicase domain protein</fullName>
    </submittedName>
</protein>
<evidence type="ECO:0000256" key="8">
    <source>
        <dbReference type="SAM" id="MobiDB-lite"/>
    </source>
</evidence>
<gene>
    <name evidence="13" type="ordered locus">Marme_2842</name>
</gene>